<dbReference type="SMART" id="SM00256">
    <property type="entry name" value="FBOX"/>
    <property type="match status" value="1"/>
</dbReference>
<keyword evidence="3" id="KW-1185">Reference proteome</keyword>
<dbReference type="EMBL" id="CM009294">
    <property type="protein sequence ID" value="PNT38748.1"/>
    <property type="molecule type" value="Genomic_DNA"/>
</dbReference>
<dbReference type="HOGENOM" id="CLU_2642683_0_0_1"/>
<feature type="domain" description="F-box" evidence="1">
    <location>
        <begin position="4"/>
        <end position="44"/>
    </location>
</feature>
<organism evidence="2 3">
    <name type="scientific">Populus trichocarpa</name>
    <name type="common">Western balsam poplar</name>
    <name type="synonym">Populus balsamifera subsp. trichocarpa</name>
    <dbReference type="NCBI Taxonomy" id="3694"/>
    <lineage>
        <taxon>Eukaryota</taxon>
        <taxon>Viridiplantae</taxon>
        <taxon>Streptophyta</taxon>
        <taxon>Embryophyta</taxon>
        <taxon>Tracheophyta</taxon>
        <taxon>Spermatophyta</taxon>
        <taxon>Magnoliopsida</taxon>
        <taxon>eudicotyledons</taxon>
        <taxon>Gunneridae</taxon>
        <taxon>Pentapetalae</taxon>
        <taxon>rosids</taxon>
        <taxon>fabids</taxon>
        <taxon>Malpighiales</taxon>
        <taxon>Salicaceae</taxon>
        <taxon>Saliceae</taxon>
        <taxon>Populus</taxon>
    </lineage>
</organism>
<proteinExistence type="predicted"/>
<dbReference type="Pfam" id="PF00646">
    <property type="entry name" value="F-box"/>
    <property type="match status" value="1"/>
</dbReference>
<dbReference type="AlphaFoldDB" id="B9H5U7"/>
<evidence type="ECO:0000313" key="2">
    <source>
        <dbReference type="EMBL" id="PNT38748.1"/>
    </source>
</evidence>
<accession>B9H5U7</accession>
<dbReference type="InParanoid" id="B9H5U7"/>
<sequence length="77" mass="8605">MERLCEDLIDEILLCLPIKSVVRFRCLSKDCNQLVSDLRFATNHALLSIPEVHGISTSISSGSSQHSILFCLKTRTT</sequence>
<protein>
    <recommendedName>
        <fullName evidence="1">F-box domain-containing protein</fullName>
    </recommendedName>
</protein>
<name>B9H5U7_POPTR</name>
<dbReference type="InterPro" id="IPR001810">
    <property type="entry name" value="F-box_dom"/>
</dbReference>
<evidence type="ECO:0000313" key="3">
    <source>
        <dbReference type="Proteomes" id="UP000006729"/>
    </source>
</evidence>
<dbReference type="SUPFAM" id="SSF81383">
    <property type="entry name" value="F-box domain"/>
    <property type="match status" value="1"/>
</dbReference>
<gene>
    <name evidence="2" type="ORF">POPTR_005G254700</name>
</gene>
<reference evidence="2 3" key="1">
    <citation type="journal article" date="2006" name="Science">
        <title>The genome of black cottonwood, Populus trichocarpa (Torr. &amp; Gray).</title>
        <authorList>
            <person name="Tuskan G.A."/>
            <person name="Difazio S."/>
            <person name="Jansson S."/>
            <person name="Bohlmann J."/>
            <person name="Grigoriev I."/>
            <person name="Hellsten U."/>
            <person name="Putnam N."/>
            <person name="Ralph S."/>
            <person name="Rombauts S."/>
            <person name="Salamov A."/>
            <person name="Schein J."/>
            <person name="Sterck L."/>
            <person name="Aerts A."/>
            <person name="Bhalerao R.R."/>
            <person name="Bhalerao R.P."/>
            <person name="Blaudez D."/>
            <person name="Boerjan W."/>
            <person name="Brun A."/>
            <person name="Brunner A."/>
            <person name="Busov V."/>
            <person name="Campbell M."/>
            <person name="Carlson J."/>
            <person name="Chalot M."/>
            <person name="Chapman J."/>
            <person name="Chen G.L."/>
            <person name="Cooper D."/>
            <person name="Coutinho P.M."/>
            <person name="Couturier J."/>
            <person name="Covert S."/>
            <person name="Cronk Q."/>
            <person name="Cunningham R."/>
            <person name="Davis J."/>
            <person name="Degroeve S."/>
            <person name="Dejardin A."/>
            <person name="Depamphilis C."/>
            <person name="Detter J."/>
            <person name="Dirks B."/>
            <person name="Dubchak I."/>
            <person name="Duplessis S."/>
            <person name="Ehlting J."/>
            <person name="Ellis B."/>
            <person name="Gendler K."/>
            <person name="Goodstein D."/>
            <person name="Gribskov M."/>
            <person name="Grimwood J."/>
            <person name="Groover A."/>
            <person name="Gunter L."/>
            <person name="Hamberger B."/>
            <person name="Heinze B."/>
            <person name="Helariutta Y."/>
            <person name="Henrissat B."/>
            <person name="Holligan D."/>
            <person name="Holt R."/>
            <person name="Huang W."/>
            <person name="Islam-Faridi N."/>
            <person name="Jones S."/>
            <person name="Jones-Rhoades M."/>
            <person name="Jorgensen R."/>
            <person name="Joshi C."/>
            <person name="Kangasjarvi J."/>
            <person name="Karlsson J."/>
            <person name="Kelleher C."/>
            <person name="Kirkpatrick R."/>
            <person name="Kirst M."/>
            <person name="Kohler A."/>
            <person name="Kalluri U."/>
            <person name="Larimer F."/>
            <person name="Leebens-Mack J."/>
            <person name="Leple J.C."/>
            <person name="Locascio P."/>
            <person name="Lou Y."/>
            <person name="Lucas S."/>
            <person name="Martin F."/>
            <person name="Montanini B."/>
            <person name="Napoli C."/>
            <person name="Nelson D.R."/>
            <person name="Nelson C."/>
            <person name="Nieminen K."/>
            <person name="Nilsson O."/>
            <person name="Pereda V."/>
            <person name="Peter G."/>
            <person name="Philippe R."/>
            <person name="Pilate G."/>
            <person name="Poliakov A."/>
            <person name="Razumovskaya J."/>
            <person name="Richardson P."/>
            <person name="Rinaldi C."/>
            <person name="Ritland K."/>
            <person name="Rouze P."/>
            <person name="Ryaboy D."/>
            <person name="Schmutz J."/>
            <person name="Schrader J."/>
            <person name="Segerman B."/>
            <person name="Shin H."/>
            <person name="Siddiqui A."/>
            <person name="Sterky F."/>
            <person name="Terry A."/>
            <person name="Tsai C.J."/>
            <person name="Uberbacher E."/>
            <person name="Unneberg P."/>
            <person name="Vahala J."/>
            <person name="Wall K."/>
            <person name="Wessler S."/>
            <person name="Yang G."/>
            <person name="Yin T."/>
            <person name="Douglas C."/>
            <person name="Marra M."/>
            <person name="Sandberg G."/>
            <person name="Van de Peer Y."/>
            <person name="Rokhsar D."/>
        </authorList>
    </citation>
    <scope>NUCLEOTIDE SEQUENCE [LARGE SCALE GENOMIC DNA]</scope>
    <source>
        <strain evidence="3">cv. Nisqually</strain>
    </source>
</reference>
<dbReference type="InterPro" id="IPR036047">
    <property type="entry name" value="F-box-like_dom_sf"/>
</dbReference>
<evidence type="ECO:0000259" key="1">
    <source>
        <dbReference type="SMART" id="SM00256"/>
    </source>
</evidence>
<dbReference type="Proteomes" id="UP000006729">
    <property type="component" value="Chromosome 5"/>
</dbReference>